<feature type="transmembrane region" description="Helical" evidence="1">
    <location>
        <begin position="73"/>
        <end position="98"/>
    </location>
</feature>
<evidence type="ECO:0000313" key="3">
    <source>
        <dbReference type="Proteomes" id="UP000037982"/>
    </source>
</evidence>
<proteinExistence type="predicted"/>
<dbReference type="Proteomes" id="UP000037982">
    <property type="component" value="Unassembled WGS sequence"/>
</dbReference>
<evidence type="ECO:0000313" key="2">
    <source>
        <dbReference type="EMBL" id="KPC65343.1"/>
    </source>
</evidence>
<feature type="transmembrane region" description="Helical" evidence="1">
    <location>
        <begin position="239"/>
        <end position="261"/>
    </location>
</feature>
<feature type="transmembrane region" description="Helical" evidence="1">
    <location>
        <begin position="281"/>
        <end position="302"/>
    </location>
</feature>
<accession>A0A0N0Y112</accession>
<protein>
    <submittedName>
        <fullName evidence="2">LigA protein</fullName>
    </submittedName>
</protein>
<reference evidence="3" key="1">
    <citation type="submission" date="2015-07" db="EMBL/GenBank/DDBJ databases">
        <authorList>
            <person name="Ju K.-S."/>
            <person name="Doroghazi J.R."/>
            <person name="Metcalf W.W."/>
        </authorList>
    </citation>
    <scope>NUCLEOTIDE SEQUENCE [LARGE SCALE GENOMIC DNA]</scope>
    <source>
        <strain evidence="3">NRRL ISP-5002</strain>
    </source>
</reference>
<comment type="caution">
    <text evidence="2">The sequence shown here is derived from an EMBL/GenBank/DDBJ whole genome shotgun (WGS) entry which is preliminary data.</text>
</comment>
<keyword evidence="1" id="KW-1133">Transmembrane helix</keyword>
<name>A0A0N0Y112_9ACTN</name>
<keyword evidence="1" id="KW-0812">Transmembrane</keyword>
<dbReference type="PATRIC" id="fig|66876.3.peg.1782"/>
<dbReference type="AlphaFoldDB" id="A0A0N0Y112"/>
<keyword evidence="1" id="KW-0472">Membrane</keyword>
<dbReference type="EMBL" id="LGKG01000046">
    <property type="protein sequence ID" value="KPC65343.1"/>
    <property type="molecule type" value="Genomic_DNA"/>
</dbReference>
<feature type="transmembrane region" description="Helical" evidence="1">
    <location>
        <begin position="118"/>
        <end position="140"/>
    </location>
</feature>
<evidence type="ECO:0000256" key="1">
    <source>
        <dbReference type="SAM" id="Phobius"/>
    </source>
</evidence>
<feature type="transmembrane region" description="Helical" evidence="1">
    <location>
        <begin position="176"/>
        <end position="195"/>
    </location>
</feature>
<gene>
    <name evidence="2" type="ORF">ADL29_08125</name>
</gene>
<keyword evidence="3" id="KW-1185">Reference proteome</keyword>
<organism evidence="2 3">
    <name type="scientific">Streptomyces chattanoogensis</name>
    <dbReference type="NCBI Taxonomy" id="66876"/>
    <lineage>
        <taxon>Bacteria</taxon>
        <taxon>Bacillati</taxon>
        <taxon>Actinomycetota</taxon>
        <taxon>Actinomycetes</taxon>
        <taxon>Kitasatosporales</taxon>
        <taxon>Streptomycetaceae</taxon>
        <taxon>Streptomyces</taxon>
    </lineage>
</organism>
<feature type="transmembrane region" description="Helical" evidence="1">
    <location>
        <begin position="215"/>
        <end position="232"/>
    </location>
</feature>
<feature type="transmembrane region" description="Helical" evidence="1">
    <location>
        <begin position="40"/>
        <end position="61"/>
    </location>
</feature>
<sequence>MLRFTAIVACLPYLSLKVAWAAGSRIGIPEGSALRHDGDSLMVLNGLTVAMDGVVVLLAFLLTRPWGRRVPSWLLVVPMWCASGLLAPVVAAFPVQTLISLMRGGAVTSGRADALLDPWVWCVVYSGFIVQALTLGALFVRYARERWGHLWHGRIGELPPSPTGSARRLSAGMASALALFAGAMHLVWAAGGTFGLSPGRAAAQDLDARVNDASYVLFAALTLAGGLLLAYGRGRRVPVLAALAAAWIGSGALAGWGGWLTLTTLTAPAGDPHLPAPPMSLTYSVQMIVGVLVAAAGAHFFAERDAARCG</sequence>